<name>A0A0F9MHA9_9ZZZZ</name>
<evidence type="ECO:0008006" key="2">
    <source>
        <dbReference type="Google" id="ProtNLM"/>
    </source>
</evidence>
<comment type="caution">
    <text evidence="1">The sequence shown here is derived from an EMBL/GenBank/DDBJ whole genome shotgun (WGS) entry which is preliminary data.</text>
</comment>
<reference evidence="1" key="1">
    <citation type="journal article" date="2015" name="Nature">
        <title>Complex archaea that bridge the gap between prokaryotes and eukaryotes.</title>
        <authorList>
            <person name="Spang A."/>
            <person name="Saw J.H."/>
            <person name="Jorgensen S.L."/>
            <person name="Zaremba-Niedzwiedzka K."/>
            <person name="Martijn J."/>
            <person name="Lind A.E."/>
            <person name="van Eijk R."/>
            <person name="Schleper C."/>
            <person name="Guy L."/>
            <person name="Ettema T.J."/>
        </authorList>
    </citation>
    <scope>NUCLEOTIDE SEQUENCE</scope>
</reference>
<dbReference type="EMBL" id="LAZR01008867">
    <property type="protein sequence ID" value="KKM76085.1"/>
    <property type="molecule type" value="Genomic_DNA"/>
</dbReference>
<accession>A0A0F9MHA9</accession>
<sequence length="58" mass="7074">MDKMTRKEFIRSKQTKRGKHRRLFLNLTEEESAELYRKAAELQVNRTAYIKSFLFYSD</sequence>
<dbReference type="AlphaFoldDB" id="A0A0F9MHA9"/>
<protein>
    <recommendedName>
        <fullName evidence="2">Ribbon-helix-helix protein CopG domain-containing protein</fullName>
    </recommendedName>
</protein>
<organism evidence="1">
    <name type="scientific">marine sediment metagenome</name>
    <dbReference type="NCBI Taxonomy" id="412755"/>
    <lineage>
        <taxon>unclassified sequences</taxon>
        <taxon>metagenomes</taxon>
        <taxon>ecological metagenomes</taxon>
    </lineage>
</organism>
<evidence type="ECO:0000313" key="1">
    <source>
        <dbReference type="EMBL" id="KKM76085.1"/>
    </source>
</evidence>
<gene>
    <name evidence="1" type="ORF">LCGC14_1383660</name>
</gene>
<proteinExistence type="predicted"/>